<evidence type="ECO:0000256" key="4">
    <source>
        <dbReference type="ARBA" id="ARBA00022723"/>
    </source>
</evidence>
<dbReference type="GO" id="GO:0004177">
    <property type="term" value="F:aminopeptidase activity"/>
    <property type="evidence" value="ECO:0007669"/>
    <property type="project" value="UniProtKB-KW"/>
</dbReference>
<feature type="compositionally biased region" description="Basic and acidic residues" evidence="6">
    <location>
        <begin position="28"/>
        <end position="37"/>
    </location>
</feature>
<dbReference type="InterPro" id="IPR051464">
    <property type="entry name" value="Peptidase_M42_aminopept"/>
</dbReference>
<evidence type="ECO:0000256" key="2">
    <source>
        <dbReference type="ARBA" id="ARBA00022438"/>
    </source>
</evidence>
<comment type="similarity">
    <text evidence="1">Belongs to the peptidase M42 family.</text>
</comment>
<keyword evidence="3" id="KW-0645">Protease</keyword>
<feature type="non-terminal residue" evidence="7">
    <location>
        <position position="1"/>
    </location>
</feature>
<keyword evidence="2" id="KW-0031">Aminopeptidase</keyword>
<dbReference type="GO" id="GO:0046872">
    <property type="term" value="F:metal ion binding"/>
    <property type="evidence" value="ECO:0007669"/>
    <property type="project" value="UniProtKB-KW"/>
</dbReference>
<proteinExistence type="inferred from homology"/>
<dbReference type="Gene3D" id="2.40.30.40">
    <property type="entry name" value="Peptidase M42, domain 2"/>
    <property type="match status" value="1"/>
</dbReference>
<dbReference type="AlphaFoldDB" id="A0A538SIV0"/>
<evidence type="ECO:0000256" key="5">
    <source>
        <dbReference type="ARBA" id="ARBA00022801"/>
    </source>
</evidence>
<feature type="region of interest" description="Disordered" evidence="6">
    <location>
        <begin position="160"/>
        <end position="186"/>
    </location>
</feature>
<keyword evidence="4" id="KW-0479">Metal-binding</keyword>
<dbReference type="InterPro" id="IPR023367">
    <property type="entry name" value="Peptidase_M42_dom2"/>
</dbReference>
<protein>
    <submittedName>
        <fullName evidence="7">M20/M25/M40 family metallo-hydrolase</fullName>
    </submittedName>
</protein>
<dbReference type="PANTHER" id="PTHR32481:SF0">
    <property type="entry name" value="AMINOPEPTIDASE YPDE-RELATED"/>
    <property type="match status" value="1"/>
</dbReference>
<evidence type="ECO:0000313" key="7">
    <source>
        <dbReference type="EMBL" id="TMQ51304.1"/>
    </source>
</evidence>
<feature type="region of interest" description="Disordered" evidence="6">
    <location>
        <begin position="1"/>
        <end position="87"/>
    </location>
</feature>
<dbReference type="PANTHER" id="PTHR32481">
    <property type="entry name" value="AMINOPEPTIDASE"/>
    <property type="match status" value="1"/>
</dbReference>
<comment type="caution">
    <text evidence="7">The sequence shown here is derived from an EMBL/GenBank/DDBJ whole genome shotgun (WGS) entry which is preliminary data.</text>
</comment>
<evidence type="ECO:0000256" key="1">
    <source>
        <dbReference type="ARBA" id="ARBA00006272"/>
    </source>
</evidence>
<keyword evidence="5 7" id="KW-0378">Hydrolase</keyword>
<dbReference type="SUPFAM" id="SSF101821">
    <property type="entry name" value="Aminopeptidase/glucanase lid domain"/>
    <property type="match status" value="1"/>
</dbReference>
<evidence type="ECO:0000313" key="8">
    <source>
        <dbReference type="Proteomes" id="UP000316292"/>
    </source>
</evidence>
<reference evidence="7 8" key="1">
    <citation type="journal article" date="2019" name="Nat. Microbiol.">
        <title>Mediterranean grassland soil C-N compound turnover is dependent on rainfall and depth, and is mediated by genomically divergent microorganisms.</title>
        <authorList>
            <person name="Diamond S."/>
            <person name="Andeer P.F."/>
            <person name="Li Z."/>
            <person name="Crits-Christoph A."/>
            <person name="Burstein D."/>
            <person name="Anantharaman K."/>
            <person name="Lane K.R."/>
            <person name="Thomas B.C."/>
            <person name="Pan C."/>
            <person name="Northen T.R."/>
            <person name="Banfield J.F."/>
        </authorList>
    </citation>
    <scope>NUCLEOTIDE SEQUENCE [LARGE SCALE GENOMIC DNA]</scope>
    <source>
        <strain evidence="7">WS_1</strain>
    </source>
</reference>
<evidence type="ECO:0000256" key="6">
    <source>
        <dbReference type="SAM" id="MobiDB-lite"/>
    </source>
</evidence>
<dbReference type="GO" id="GO:0006508">
    <property type="term" value="P:proteolysis"/>
    <property type="evidence" value="ECO:0007669"/>
    <property type="project" value="UniProtKB-KW"/>
</dbReference>
<dbReference type="SUPFAM" id="SSF53187">
    <property type="entry name" value="Zn-dependent exopeptidases"/>
    <property type="match status" value="1"/>
</dbReference>
<dbReference type="Proteomes" id="UP000316292">
    <property type="component" value="Unassembled WGS sequence"/>
</dbReference>
<accession>A0A538SIV0</accession>
<organism evidence="7 8">
    <name type="scientific">Eiseniibacteriota bacterium</name>
    <dbReference type="NCBI Taxonomy" id="2212470"/>
    <lineage>
        <taxon>Bacteria</taxon>
        <taxon>Candidatus Eiseniibacteriota</taxon>
    </lineage>
</organism>
<feature type="compositionally biased region" description="Basic and acidic residues" evidence="6">
    <location>
        <begin position="168"/>
        <end position="178"/>
    </location>
</feature>
<dbReference type="Gene3D" id="3.40.630.10">
    <property type="entry name" value="Zn peptidases"/>
    <property type="match status" value="1"/>
</dbReference>
<dbReference type="EMBL" id="VBOR01000014">
    <property type="protein sequence ID" value="TMQ51304.1"/>
    <property type="molecule type" value="Genomic_DNA"/>
</dbReference>
<sequence length="601" mass="65179">QVALRGMEHPAVRNPQGARKRGRSSLRRSIEESQHDAHARRHGGALDRARGDPGALAFAGKPSEDERLDGRSPIPSLEARVGRGRAEPARVHAPCSVRGVHPFPREVAPHPRRVRQYKIRRAERLALGGGPLEDGVVDAQGARRPAREEELRIRRKDHVPGAQRKLRERANRSGEGHPRLGVAGIRNQDRDLVPAANPDFAQLQKPADPSVHAEVRKRERDAHGRAEFTFALRGSGALNYGAMVSNVGRTSAEWLRYITSLPGVPGQEEAVARELLKAFGSVADRVEQDRMGSVYAWIQGDGKPPRPRALLAAHMDKIGFLVRAVEPGGYLRVTEVGGFDSRTLPGKEVLVHSSPPMVAVFATRPPHLQKKGEADRPIQLEDLYLDTGRPEREVKRKAPVGTMVTLRQSPIELLGDRLAAPGMDDRAGVVVMLRALELLASKRPSWDVVAVATVEEEFGAVCLGARTAAENLSPDLGIAIDVSHGDMPGAREGDTVPLGSGPALSIGGNIHPVVLEGLKRSAKALSMPYRVEPCPTGSGTDAMDIQISSSGVPTAVIGIPCRYMHTGVETVEPRDVDRCAHLLAHYLSELSPEWRAVEVLK</sequence>
<gene>
    <name evidence="7" type="ORF">E6K71_00555</name>
</gene>
<name>A0A538SIV0_UNCEI</name>
<evidence type="ECO:0000256" key="3">
    <source>
        <dbReference type="ARBA" id="ARBA00022670"/>
    </source>
</evidence>
<dbReference type="InterPro" id="IPR008007">
    <property type="entry name" value="Peptidase_M42"/>
</dbReference>
<dbReference type="Pfam" id="PF05343">
    <property type="entry name" value="Peptidase_M42"/>
    <property type="match status" value="1"/>
</dbReference>
<feature type="compositionally biased region" description="Basic and acidic residues" evidence="6">
    <location>
        <begin position="1"/>
        <end position="11"/>
    </location>
</feature>